<dbReference type="PANTHER" id="PTHR14950:SF73">
    <property type="entry name" value="MINIMAL DICER"/>
    <property type="match status" value="1"/>
</dbReference>
<name>A0ABP0WDQ2_9BRYO</name>
<evidence type="ECO:0000313" key="13">
    <source>
        <dbReference type="Proteomes" id="UP001497444"/>
    </source>
</evidence>
<sequence>MGGASSDSCAKRYERAIPRVLQPSPPPPPPPPPSPAAGVSSEILPLVGEETTATTTTTTTTTFFFLYSIRFQNFQAGTDPLQHLASDFLMLTPQLLDAEAATMQVKLQLPAWASVQAHMQARGQISLDHSQVQKMKKFCVWLFHLALGKCFTLPSTVKENGDGPKHYYILPLLPGENNALSIAATTNTTDVIIDWSAVDMALTSSLVYRQKVVFFGGFSELMKANFHDDNSNESMMEGKLRMRNGIFGVEEFKDAVVTCANNGVPCYVAGIAFHRSGNSFVKSHSSKTLPMTYTQYYMEKCKYKLVYPQQPLLKGYRLLRAGNYVRKLSLMRANGGDVANAWELVELPPEICELHVGMKGSLCRGAMRLPSVLHSLEMTLVAAELRDLIGPPISCFKVQEALTSGACEGELSYETLELLGDSILNFTGGAYMYLKHLSLDGEQLHVGNHELISNKTFYNCAITSGLPRYVFAEIFNPKTWVPPGPFLEDPQQKTLEGQVLGRKTLADVVEALVGTYLLHGGLDSALTAIAWLGVPIHFPSKVPEAVHANHVSKTSCRNLLQLADFEALEEKLGYRFRNKALLVSAFDYGYESGTKLGGFEFHRLEVLGDTVLDFLITRYLVQKYPGFNPSSLNDLKQATINGENFACIALHHGLHIYLQKVSPILETQIEVFATSFWKEGGSAFGITNLSSPRAVGDVVQTLAAAIFLDADLDIETVWKVHEPLLQPLATPETVMLHPRRQLESLCLNQGWHLEVQSSQQDGIVQAHVFINRILLGSSQSKERNVARRLAAFKALRSLSSQTTNAFQCGPKS</sequence>
<keyword evidence="8" id="KW-0464">Manganese</keyword>
<feature type="compositionally biased region" description="Pro residues" evidence="9">
    <location>
        <begin position="23"/>
        <end position="35"/>
    </location>
</feature>
<dbReference type="Gene3D" id="1.10.1520.10">
    <property type="entry name" value="Ribonuclease III domain"/>
    <property type="match status" value="2"/>
</dbReference>
<accession>A0ABP0WDQ2</accession>
<keyword evidence="4" id="KW-0677">Repeat</keyword>
<dbReference type="InterPro" id="IPR036085">
    <property type="entry name" value="PAZ_dom_sf"/>
</dbReference>
<dbReference type="InterPro" id="IPR000999">
    <property type="entry name" value="RNase_III_dom"/>
</dbReference>
<comment type="cofactor">
    <cofactor evidence="2">
        <name>Mg(2+)</name>
        <dbReference type="ChEBI" id="CHEBI:18420"/>
    </cofactor>
</comment>
<evidence type="ECO:0000256" key="1">
    <source>
        <dbReference type="ARBA" id="ARBA00001936"/>
    </source>
</evidence>
<evidence type="ECO:0000256" key="6">
    <source>
        <dbReference type="ARBA" id="ARBA00022759"/>
    </source>
</evidence>
<dbReference type="Pfam" id="PF00636">
    <property type="entry name" value="Ribonuclease_3"/>
    <property type="match status" value="2"/>
</dbReference>
<dbReference type="Proteomes" id="UP001497444">
    <property type="component" value="Chromosome 17"/>
</dbReference>
<dbReference type="SUPFAM" id="SSF69065">
    <property type="entry name" value="RNase III domain-like"/>
    <property type="match status" value="2"/>
</dbReference>
<organism evidence="12 13">
    <name type="scientific">Sphagnum jensenii</name>
    <dbReference type="NCBI Taxonomy" id="128206"/>
    <lineage>
        <taxon>Eukaryota</taxon>
        <taxon>Viridiplantae</taxon>
        <taxon>Streptophyta</taxon>
        <taxon>Embryophyta</taxon>
        <taxon>Bryophyta</taxon>
        <taxon>Sphagnophytina</taxon>
        <taxon>Sphagnopsida</taxon>
        <taxon>Sphagnales</taxon>
        <taxon>Sphagnaceae</taxon>
        <taxon>Sphagnum</taxon>
    </lineage>
</organism>
<evidence type="ECO:0000313" key="12">
    <source>
        <dbReference type="EMBL" id="CAK9264982.1"/>
    </source>
</evidence>
<keyword evidence="13" id="KW-1185">Reference proteome</keyword>
<feature type="domain" description="RNase III" evidence="10">
    <location>
        <begin position="398"/>
        <end position="521"/>
    </location>
</feature>
<dbReference type="SMART" id="SM00535">
    <property type="entry name" value="RIBOc"/>
    <property type="match status" value="2"/>
</dbReference>
<dbReference type="Pfam" id="PF02170">
    <property type="entry name" value="PAZ"/>
    <property type="match status" value="1"/>
</dbReference>
<evidence type="ECO:0000256" key="4">
    <source>
        <dbReference type="ARBA" id="ARBA00022737"/>
    </source>
</evidence>
<protein>
    <submittedName>
        <fullName evidence="12">Uncharacterized protein</fullName>
    </submittedName>
</protein>
<feature type="domain" description="PAZ" evidence="11">
    <location>
        <begin position="217"/>
        <end position="356"/>
    </location>
</feature>
<gene>
    <name evidence="12" type="ORF">CSSPJE1EN1_LOCUS10460</name>
</gene>
<dbReference type="InterPro" id="IPR003100">
    <property type="entry name" value="PAZ_dom"/>
</dbReference>
<evidence type="ECO:0000256" key="5">
    <source>
        <dbReference type="ARBA" id="ARBA00022741"/>
    </source>
</evidence>
<comment type="cofactor">
    <cofactor evidence="1">
        <name>Mn(2+)</name>
        <dbReference type="ChEBI" id="CHEBI:29035"/>
    </cofactor>
</comment>
<evidence type="ECO:0000256" key="8">
    <source>
        <dbReference type="ARBA" id="ARBA00023211"/>
    </source>
</evidence>
<keyword evidence="3" id="KW-0540">Nuclease</keyword>
<keyword evidence="6" id="KW-0255">Endonuclease</keyword>
<dbReference type="SUPFAM" id="SSF101690">
    <property type="entry name" value="PAZ domain"/>
    <property type="match status" value="1"/>
</dbReference>
<evidence type="ECO:0000259" key="10">
    <source>
        <dbReference type="PROSITE" id="PS50142"/>
    </source>
</evidence>
<evidence type="ECO:0000256" key="2">
    <source>
        <dbReference type="ARBA" id="ARBA00001946"/>
    </source>
</evidence>
<dbReference type="CDD" id="cd00593">
    <property type="entry name" value="RIBOc"/>
    <property type="match status" value="2"/>
</dbReference>
<keyword evidence="5" id="KW-0547">Nucleotide-binding</keyword>
<dbReference type="InterPro" id="IPR036389">
    <property type="entry name" value="RNase_III_sf"/>
</dbReference>
<evidence type="ECO:0000259" key="11">
    <source>
        <dbReference type="PROSITE" id="PS50821"/>
    </source>
</evidence>
<dbReference type="PROSITE" id="PS50821">
    <property type="entry name" value="PAZ"/>
    <property type="match status" value="1"/>
</dbReference>
<dbReference type="PANTHER" id="PTHR14950">
    <property type="entry name" value="DICER-RELATED"/>
    <property type="match status" value="1"/>
</dbReference>
<feature type="region of interest" description="Disordered" evidence="9">
    <location>
        <begin position="1"/>
        <end position="40"/>
    </location>
</feature>
<reference evidence="12" key="1">
    <citation type="submission" date="2024-02" db="EMBL/GenBank/DDBJ databases">
        <authorList>
            <consortium name="ELIXIR-Norway"/>
            <consortium name="Elixir Norway"/>
        </authorList>
    </citation>
    <scope>NUCLEOTIDE SEQUENCE</scope>
</reference>
<dbReference type="EMBL" id="OZ020112">
    <property type="protein sequence ID" value="CAK9264982.1"/>
    <property type="molecule type" value="Genomic_DNA"/>
</dbReference>
<proteinExistence type="predicted"/>
<evidence type="ECO:0000256" key="9">
    <source>
        <dbReference type="SAM" id="MobiDB-lite"/>
    </source>
</evidence>
<evidence type="ECO:0000256" key="3">
    <source>
        <dbReference type="ARBA" id="ARBA00022722"/>
    </source>
</evidence>
<keyword evidence="7" id="KW-0378">Hydrolase</keyword>
<dbReference type="Gene3D" id="2.170.260.10">
    <property type="entry name" value="paz domain"/>
    <property type="match status" value="1"/>
</dbReference>
<dbReference type="PROSITE" id="PS50142">
    <property type="entry name" value="RNASE_3_2"/>
    <property type="match status" value="2"/>
</dbReference>
<feature type="domain" description="RNase III" evidence="10">
    <location>
        <begin position="565"/>
        <end position="711"/>
    </location>
</feature>
<evidence type="ECO:0000256" key="7">
    <source>
        <dbReference type="ARBA" id="ARBA00022801"/>
    </source>
</evidence>
<dbReference type="SMART" id="SM00949">
    <property type="entry name" value="PAZ"/>
    <property type="match status" value="1"/>
</dbReference>